<evidence type="ECO:0000256" key="6">
    <source>
        <dbReference type="ARBA" id="ARBA00039272"/>
    </source>
</evidence>
<proteinExistence type="predicted"/>
<feature type="region of interest" description="Disordered" evidence="7">
    <location>
        <begin position="110"/>
        <end position="131"/>
    </location>
</feature>
<dbReference type="Proteomes" id="UP000053237">
    <property type="component" value="Unassembled WGS sequence"/>
</dbReference>
<dbReference type="GO" id="GO:0060271">
    <property type="term" value="P:cilium assembly"/>
    <property type="evidence" value="ECO:0007669"/>
    <property type="project" value="TreeGrafter"/>
</dbReference>
<feature type="region of interest" description="Disordered" evidence="7">
    <location>
        <begin position="1"/>
        <end position="41"/>
    </location>
</feature>
<keyword evidence="3" id="KW-0970">Cilium biogenesis/degradation</keyword>
<evidence type="ECO:0000313" key="8">
    <source>
        <dbReference type="EMBL" id="CCI46935.1"/>
    </source>
</evidence>
<keyword evidence="2" id="KW-0963">Cytoplasm</keyword>
<protein>
    <recommendedName>
        <fullName evidence="6">B9 domain-containing protein 2</fullName>
    </recommendedName>
</protein>
<dbReference type="PANTHER" id="PTHR12968:SF2">
    <property type="entry name" value="B9 DOMAIN-CONTAINING PROTEIN 2"/>
    <property type="match status" value="1"/>
</dbReference>
<evidence type="ECO:0000256" key="4">
    <source>
        <dbReference type="ARBA" id="ARBA00023212"/>
    </source>
</evidence>
<evidence type="ECO:0000256" key="3">
    <source>
        <dbReference type="ARBA" id="ARBA00022794"/>
    </source>
</evidence>
<dbReference type="InterPro" id="IPR010796">
    <property type="entry name" value="C2_B9-type_dom"/>
</dbReference>
<accession>A0A024GJ95</accession>
<evidence type="ECO:0000256" key="5">
    <source>
        <dbReference type="ARBA" id="ARBA00023273"/>
    </source>
</evidence>
<organism evidence="8 9">
    <name type="scientific">Albugo candida</name>
    <dbReference type="NCBI Taxonomy" id="65357"/>
    <lineage>
        <taxon>Eukaryota</taxon>
        <taxon>Sar</taxon>
        <taxon>Stramenopiles</taxon>
        <taxon>Oomycota</taxon>
        <taxon>Peronosporomycetes</taxon>
        <taxon>Albuginales</taxon>
        <taxon>Albuginaceae</taxon>
        <taxon>Albugo</taxon>
    </lineage>
</organism>
<gene>
    <name evidence="8" type="ORF">BN9_078900</name>
</gene>
<keyword evidence="4" id="KW-0206">Cytoskeleton</keyword>
<dbReference type="OrthoDB" id="184109at2759"/>
<dbReference type="PROSITE" id="PS51381">
    <property type="entry name" value="C2_B9"/>
    <property type="match status" value="1"/>
</dbReference>
<name>A0A024GJ95_9STRA</name>
<comment type="caution">
    <text evidence="8">The sequence shown here is derived from an EMBL/GenBank/DDBJ whole genome shotgun (WGS) entry which is preliminary data.</text>
</comment>
<evidence type="ECO:0000256" key="2">
    <source>
        <dbReference type="ARBA" id="ARBA00022490"/>
    </source>
</evidence>
<keyword evidence="5" id="KW-0966">Cell projection</keyword>
<dbReference type="GO" id="GO:0036038">
    <property type="term" value="C:MKS complex"/>
    <property type="evidence" value="ECO:0007669"/>
    <property type="project" value="TreeGrafter"/>
</dbReference>
<dbReference type="EMBL" id="CAIX01000145">
    <property type="protein sequence ID" value="CCI46935.1"/>
    <property type="molecule type" value="Genomic_DNA"/>
</dbReference>
<dbReference type="Pfam" id="PF07162">
    <property type="entry name" value="B9-C2"/>
    <property type="match status" value="1"/>
</dbReference>
<reference evidence="8 9" key="1">
    <citation type="submission" date="2012-05" db="EMBL/GenBank/DDBJ databases">
        <title>Recombination and specialization in a pathogen metapopulation.</title>
        <authorList>
            <person name="Gardiner A."/>
            <person name="Kemen E."/>
            <person name="Schultz-Larsen T."/>
            <person name="MacLean D."/>
            <person name="Van Oosterhout C."/>
            <person name="Jones J.D.G."/>
        </authorList>
    </citation>
    <scope>NUCLEOTIDE SEQUENCE [LARGE SCALE GENOMIC DNA]</scope>
    <source>
        <strain evidence="8 9">Ac Nc2</strain>
    </source>
</reference>
<evidence type="ECO:0000256" key="1">
    <source>
        <dbReference type="ARBA" id="ARBA00004120"/>
    </source>
</evidence>
<evidence type="ECO:0000256" key="7">
    <source>
        <dbReference type="SAM" id="MobiDB-lite"/>
    </source>
</evidence>
<dbReference type="InParanoid" id="A0A024GJ95"/>
<dbReference type="STRING" id="65357.A0A024GJ95"/>
<evidence type="ECO:0000313" key="9">
    <source>
        <dbReference type="Proteomes" id="UP000053237"/>
    </source>
</evidence>
<keyword evidence="9" id="KW-1185">Reference proteome</keyword>
<sequence>MLRKLESPRKSSRRRHDAFEASPTASSRLENGAGILGKDQSMKLRDLPLENITHYEAPSTHDTNRQMGVLVGTENTDKESAKEIGVEDTKSYMQNVNIHSDAPSVLEIPSDRRSQQTPHQGDELTGNVSSVSIQREPSISFDKRRSLAQKIMLHAQKGTFTKKQAEVHIIGEIVSGRNFGPGCFSCKWSIDYGEGWTHLEGSQLDQTQIDCLSSSQASIIWAHPIDIHLTTITMQGWPRILLQTWRIDASSKANVVGYGFIHVPMAPGSHTLEVSMWRPIGTFKTELVATCFGDTIELISDEILYDTAWTERSGLKTIATGKVKLRLDIILRNFDLFKTLF</sequence>
<comment type="subcellular location">
    <subcellularLocation>
        <location evidence="1">Cytoplasm</location>
        <location evidence="1">Cytoskeleton</location>
        <location evidence="1">Cilium basal body</location>
    </subcellularLocation>
</comment>
<dbReference type="PANTHER" id="PTHR12968">
    <property type="entry name" value="B9 DOMAIN-CONTAINING"/>
    <property type="match status" value="1"/>
</dbReference>
<dbReference type="AlphaFoldDB" id="A0A024GJ95"/>